<dbReference type="OrthoDB" id="7502337at2"/>
<gene>
    <name evidence="3" type="ORF">FEV51_09295</name>
</gene>
<evidence type="ECO:0000256" key="1">
    <source>
        <dbReference type="ARBA" id="ARBA00023098"/>
    </source>
</evidence>
<proteinExistence type="predicted"/>
<dbReference type="Proteomes" id="UP000309668">
    <property type="component" value="Unassembled WGS sequence"/>
</dbReference>
<dbReference type="Pfam" id="PF01734">
    <property type="entry name" value="Patatin"/>
    <property type="match status" value="1"/>
</dbReference>
<keyword evidence="1" id="KW-0443">Lipid metabolism</keyword>
<keyword evidence="4" id="KW-1185">Reference proteome</keyword>
<name>A0A5S3P5X7_9SPHN</name>
<evidence type="ECO:0000259" key="2">
    <source>
        <dbReference type="Pfam" id="PF01734"/>
    </source>
</evidence>
<dbReference type="InterPro" id="IPR002641">
    <property type="entry name" value="PNPLA_dom"/>
</dbReference>
<protein>
    <submittedName>
        <fullName evidence="3">Patatin-like phospholipase family protein</fullName>
    </submittedName>
</protein>
<dbReference type="AlphaFoldDB" id="A0A5S3P5X7"/>
<sequence>MVGAFLAGAAAMALLVISGLLLALSVFRRGALTFECPGFEAHVIDGDPGRLIRDVQHDAQVPQMCRADDPLACSIRDAVKGGDAARQGNVLLLSGGGQWGAFGAGLFCELSKNSGSDMALPGVAVITGISTGSLQTMMLMVALDDSQDAEIRRFALGQLAWGYSPEKESDVVAHSGLFKVPLFGSAAGTAPLRQRILEALRPDGDNRLIEAIAAAKIAGYAGFVEADSGLFKYADIGALARTAASPEQAAVRLAAVTMASSAMPVFNQQLRVAGSNGKALTYYDGGTRRSVFFDRAMTLFDHDVREAIAKTKSLAPRDFAEAYEQTAPTVYVVRNGPTMRKPEPELNSKSGPLSNGQRGYDLLVNESEIGAIAALRLYNPYGRIMLTSADQYDTFPHTEGENFKDDEMFKPAFMTCLRELGRHKANREGGPWWPLGSIDGGVGQGV</sequence>
<accession>A0A5S3P5X7</accession>
<dbReference type="RefSeq" id="WP_138618146.1">
    <property type="nucleotide sequence ID" value="NZ_VCAO01000003.1"/>
</dbReference>
<dbReference type="SUPFAM" id="SSF52151">
    <property type="entry name" value="FabD/lysophospholipase-like"/>
    <property type="match status" value="1"/>
</dbReference>
<organism evidence="3 4">
    <name type="scientific">Qipengyuania marisflavi</name>
    <dbReference type="NCBI Taxonomy" id="2486356"/>
    <lineage>
        <taxon>Bacteria</taxon>
        <taxon>Pseudomonadati</taxon>
        <taxon>Pseudomonadota</taxon>
        <taxon>Alphaproteobacteria</taxon>
        <taxon>Sphingomonadales</taxon>
        <taxon>Erythrobacteraceae</taxon>
        <taxon>Qipengyuania</taxon>
    </lineage>
</organism>
<evidence type="ECO:0000313" key="3">
    <source>
        <dbReference type="EMBL" id="TMM48452.1"/>
    </source>
</evidence>
<comment type="caution">
    <text evidence="3">The sequence shown here is derived from an EMBL/GenBank/DDBJ whole genome shotgun (WGS) entry which is preliminary data.</text>
</comment>
<dbReference type="EMBL" id="VCAO01000003">
    <property type="protein sequence ID" value="TMM48452.1"/>
    <property type="molecule type" value="Genomic_DNA"/>
</dbReference>
<dbReference type="InterPro" id="IPR016035">
    <property type="entry name" value="Acyl_Trfase/lysoPLipase"/>
</dbReference>
<dbReference type="Gene3D" id="3.40.1090.10">
    <property type="entry name" value="Cytosolic phospholipase A2 catalytic domain"/>
    <property type="match status" value="1"/>
</dbReference>
<reference evidence="3 4" key="1">
    <citation type="submission" date="2019-05" db="EMBL/GenBank/DDBJ databases">
        <title>Erythrobacter marisflavi sp. nov., isolated from isolated from water of an estuary environment.</title>
        <authorList>
            <person name="Yoon J.-H."/>
        </authorList>
    </citation>
    <scope>NUCLEOTIDE SEQUENCE [LARGE SCALE GENOMIC DNA]</scope>
    <source>
        <strain evidence="3 4">KEM-5</strain>
    </source>
</reference>
<dbReference type="GO" id="GO:0006629">
    <property type="term" value="P:lipid metabolic process"/>
    <property type="evidence" value="ECO:0007669"/>
    <property type="project" value="UniProtKB-KW"/>
</dbReference>
<feature type="domain" description="PNPLA" evidence="2">
    <location>
        <begin position="91"/>
        <end position="296"/>
    </location>
</feature>
<evidence type="ECO:0000313" key="4">
    <source>
        <dbReference type="Proteomes" id="UP000309668"/>
    </source>
</evidence>